<keyword evidence="1" id="KW-1133">Transmembrane helix</keyword>
<organism evidence="2 3">
    <name type="scientific">Scylla paramamosain</name>
    <name type="common">Mud crab</name>
    <dbReference type="NCBI Taxonomy" id="85552"/>
    <lineage>
        <taxon>Eukaryota</taxon>
        <taxon>Metazoa</taxon>
        <taxon>Ecdysozoa</taxon>
        <taxon>Arthropoda</taxon>
        <taxon>Crustacea</taxon>
        <taxon>Multicrustacea</taxon>
        <taxon>Malacostraca</taxon>
        <taxon>Eumalacostraca</taxon>
        <taxon>Eucarida</taxon>
        <taxon>Decapoda</taxon>
        <taxon>Pleocyemata</taxon>
        <taxon>Brachyura</taxon>
        <taxon>Eubrachyura</taxon>
        <taxon>Portunoidea</taxon>
        <taxon>Portunidae</taxon>
        <taxon>Portuninae</taxon>
        <taxon>Scylla</taxon>
    </lineage>
</organism>
<evidence type="ECO:0000313" key="3">
    <source>
        <dbReference type="Proteomes" id="UP001487740"/>
    </source>
</evidence>
<dbReference type="PANTHER" id="PTHR11785">
    <property type="entry name" value="AMINO ACID TRANSPORTER"/>
    <property type="match status" value="1"/>
</dbReference>
<accession>A0AAW0SF86</accession>
<protein>
    <submittedName>
        <fullName evidence="2">Uncharacterized protein</fullName>
    </submittedName>
</protein>
<dbReference type="AlphaFoldDB" id="A0AAW0SF86"/>
<keyword evidence="1" id="KW-0812">Transmembrane</keyword>
<keyword evidence="1" id="KW-0472">Membrane</keyword>
<reference evidence="2 3" key="1">
    <citation type="submission" date="2023-03" db="EMBL/GenBank/DDBJ databases">
        <title>High-quality genome of Scylla paramamosain provides insights in environmental adaptation.</title>
        <authorList>
            <person name="Zhang L."/>
        </authorList>
    </citation>
    <scope>NUCLEOTIDE SEQUENCE [LARGE SCALE GENOMIC DNA]</scope>
    <source>
        <strain evidence="2">LZ_2023a</strain>
        <tissue evidence="2">Muscle</tissue>
    </source>
</reference>
<dbReference type="EMBL" id="JARAKH010001125">
    <property type="protein sequence ID" value="KAK8373526.1"/>
    <property type="molecule type" value="Genomic_DNA"/>
</dbReference>
<proteinExistence type="predicted"/>
<name>A0AAW0SF86_SCYPA</name>
<comment type="caution">
    <text evidence="2">The sequence shown here is derived from an EMBL/GenBank/DDBJ whole genome shotgun (WGS) entry which is preliminary data.</text>
</comment>
<dbReference type="InterPro" id="IPR050598">
    <property type="entry name" value="AminoAcid_Transporter"/>
</dbReference>
<gene>
    <name evidence="2" type="ORF">O3P69_019900</name>
</gene>
<feature type="transmembrane region" description="Helical" evidence="1">
    <location>
        <begin position="15"/>
        <end position="38"/>
    </location>
</feature>
<keyword evidence="3" id="KW-1185">Reference proteome</keyword>
<dbReference type="GO" id="GO:0015179">
    <property type="term" value="F:L-amino acid transmembrane transporter activity"/>
    <property type="evidence" value="ECO:0007669"/>
    <property type="project" value="TreeGrafter"/>
</dbReference>
<evidence type="ECO:0000256" key="1">
    <source>
        <dbReference type="SAM" id="Phobius"/>
    </source>
</evidence>
<sequence>MMEELKNPFVNLPRAIYISLPLVTLVYAMANVACLAVLSPVDMLASDAIAVTFADHLGDALAGGPLGVWVCFGVF</sequence>
<evidence type="ECO:0000313" key="2">
    <source>
        <dbReference type="EMBL" id="KAK8373526.1"/>
    </source>
</evidence>
<dbReference type="PANTHER" id="PTHR11785:SF240">
    <property type="entry name" value="LD25378P"/>
    <property type="match status" value="1"/>
</dbReference>
<dbReference type="Gene3D" id="1.20.1740.10">
    <property type="entry name" value="Amino acid/polyamine transporter I"/>
    <property type="match status" value="1"/>
</dbReference>
<dbReference type="Proteomes" id="UP001487740">
    <property type="component" value="Unassembled WGS sequence"/>
</dbReference>